<comment type="caution">
    <text evidence="2">The sequence shown here is derived from an EMBL/GenBank/DDBJ whole genome shotgun (WGS) entry which is preliminary data.</text>
</comment>
<feature type="signal peptide" evidence="1">
    <location>
        <begin position="1"/>
        <end position="17"/>
    </location>
</feature>
<name>A0AAE0HF83_9PEZI</name>
<dbReference type="Proteomes" id="UP001278766">
    <property type="component" value="Unassembled WGS sequence"/>
</dbReference>
<accession>A0AAE0HF83</accession>
<feature type="chain" id="PRO_5041991051" evidence="1">
    <location>
        <begin position="18"/>
        <end position="159"/>
    </location>
</feature>
<organism evidence="2 3">
    <name type="scientific">Chaetomium fimeti</name>
    <dbReference type="NCBI Taxonomy" id="1854472"/>
    <lineage>
        <taxon>Eukaryota</taxon>
        <taxon>Fungi</taxon>
        <taxon>Dikarya</taxon>
        <taxon>Ascomycota</taxon>
        <taxon>Pezizomycotina</taxon>
        <taxon>Sordariomycetes</taxon>
        <taxon>Sordariomycetidae</taxon>
        <taxon>Sordariales</taxon>
        <taxon>Chaetomiaceae</taxon>
        <taxon>Chaetomium</taxon>
    </lineage>
</organism>
<reference evidence="2" key="2">
    <citation type="submission" date="2023-06" db="EMBL/GenBank/DDBJ databases">
        <authorList>
            <consortium name="Lawrence Berkeley National Laboratory"/>
            <person name="Haridas S."/>
            <person name="Hensen N."/>
            <person name="Bonometti L."/>
            <person name="Westerberg I."/>
            <person name="Brannstrom I.O."/>
            <person name="Guillou S."/>
            <person name="Cros-Aarteil S."/>
            <person name="Calhoun S."/>
            <person name="Kuo A."/>
            <person name="Mondo S."/>
            <person name="Pangilinan J."/>
            <person name="Riley R."/>
            <person name="Labutti K."/>
            <person name="Andreopoulos B."/>
            <person name="Lipzen A."/>
            <person name="Chen C."/>
            <person name="Yanf M."/>
            <person name="Daum C."/>
            <person name="Ng V."/>
            <person name="Clum A."/>
            <person name="Steindorff A."/>
            <person name="Ohm R."/>
            <person name="Martin F."/>
            <person name="Silar P."/>
            <person name="Natvig D."/>
            <person name="Lalanne C."/>
            <person name="Gautier V."/>
            <person name="Ament-Velasquez S.L."/>
            <person name="Kruys A."/>
            <person name="Hutchinson M.I."/>
            <person name="Powell A.J."/>
            <person name="Barry K."/>
            <person name="Miller A.N."/>
            <person name="Grigoriev I.V."/>
            <person name="Debuchy R."/>
            <person name="Gladieux P."/>
            <person name="Thoren M.H."/>
            <person name="Johannesson H."/>
        </authorList>
    </citation>
    <scope>NUCLEOTIDE SEQUENCE</scope>
    <source>
        <strain evidence="2">CBS 168.71</strain>
    </source>
</reference>
<dbReference type="RefSeq" id="XP_062658728.1">
    <property type="nucleotide sequence ID" value="XM_062800588.1"/>
</dbReference>
<sequence length="159" mass="16809">MKTFSSAVLFLAGLAAASPVQQQTRQSVGPYQIAEFSASKRHNSGYCDFAFDVSAPGLEGAAHCTASLDAGFSGATWLANVYEGAGKCDDSAVTWTFFQSHAEGSGASLNVTVNGVKGLRDIPPEDISVRLNDEANPFDNDVAYAGPKAFEITEFEETE</sequence>
<gene>
    <name evidence="2" type="ORF">B0H64DRAFT_322969</name>
</gene>
<evidence type="ECO:0000313" key="2">
    <source>
        <dbReference type="EMBL" id="KAK3295214.1"/>
    </source>
</evidence>
<dbReference type="AlphaFoldDB" id="A0AAE0HF83"/>
<keyword evidence="1" id="KW-0732">Signal</keyword>
<reference evidence="2" key="1">
    <citation type="journal article" date="2023" name="Mol. Phylogenet. Evol.">
        <title>Genome-scale phylogeny and comparative genomics of the fungal order Sordariales.</title>
        <authorList>
            <person name="Hensen N."/>
            <person name="Bonometti L."/>
            <person name="Westerberg I."/>
            <person name="Brannstrom I.O."/>
            <person name="Guillou S."/>
            <person name="Cros-Aarteil S."/>
            <person name="Calhoun S."/>
            <person name="Haridas S."/>
            <person name="Kuo A."/>
            <person name="Mondo S."/>
            <person name="Pangilinan J."/>
            <person name="Riley R."/>
            <person name="LaButti K."/>
            <person name="Andreopoulos B."/>
            <person name="Lipzen A."/>
            <person name="Chen C."/>
            <person name="Yan M."/>
            <person name="Daum C."/>
            <person name="Ng V."/>
            <person name="Clum A."/>
            <person name="Steindorff A."/>
            <person name="Ohm R.A."/>
            <person name="Martin F."/>
            <person name="Silar P."/>
            <person name="Natvig D.O."/>
            <person name="Lalanne C."/>
            <person name="Gautier V."/>
            <person name="Ament-Velasquez S.L."/>
            <person name="Kruys A."/>
            <person name="Hutchinson M.I."/>
            <person name="Powell A.J."/>
            <person name="Barry K."/>
            <person name="Miller A.N."/>
            <person name="Grigoriev I.V."/>
            <person name="Debuchy R."/>
            <person name="Gladieux P."/>
            <person name="Hiltunen Thoren M."/>
            <person name="Johannesson H."/>
        </authorList>
    </citation>
    <scope>NUCLEOTIDE SEQUENCE</scope>
    <source>
        <strain evidence="2">CBS 168.71</strain>
    </source>
</reference>
<evidence type="ECO:0000256" key="1">
    <source>
        <dbReference type="SAM" id="SignalP"/>
    </source>
</evidence>
<proteinExistence type="predicted"/>
<keyword evidence="3" id="KW-1185">Reference proteome</keyword>
<dbReference type="EMBL" id="JAUEPN010000004">
    <property type="protein sequence ID" value="KAK3295214.1"/>
    <property type="molecule type" value="Genomic_DNA"/>
</dbReference>
<evidence type="ECO:0000313" key="3">
    <source>
        <dbReference type="Proteomes" id="UP001278766"/>
    </source>
</evidence>
<dbReference type="GeneID" id="87837536"/>
<protein>
    <submittedName>
        <fullName evidence="2">Uncharacterized protein</fullName>
    </submittedName>
</protein>